<protein>
    <submittedName>
        <fullName evidence="1">Uncharacterized protein</fullName>
    </submittedName>
</protein>
<accession>A0ABT4JEA2</accession>
<proteinExistence type="predicted"/>
<sequence length="62" mass="6860">MTKTPKIKATESPSLVEDSNTNFFEKRNWISPEIVNWKNEISNQHLGGGIDAGTKTYGAIPP</sequence>
<dbReference type="EMBL" id="JAANOH010000001">
    <property type="protein sequence ID" value="MCZ2474605.1"/>
    <property type="molecule type" value="Genomic_DNA"/>
</dbReference>
<evidence type="ECO:0000313" key="1">
    <source>
        <dbReference type="EMBL" id="MCZ2474605.1"/>
    </source>
</evidence>
<keyword evidence="2" id="KW-1185">Reference proteome</keyword>
<comment type="caution">
    <text evidence="1">The sequence shown here is derived from an EMBL/GenBank/DDBJ whole genome shotgun (WGS) entry which is preliminary data.</text>
</comment>
<dbReference type="Proteomes" id="UP001321186">
    <property type="component" value="Unassembled WGS sequence"/>
</dbReference>
<dbReference type="RefSeq" id="WP_269009590.1">
    <property type="nucleotide sequence ID" value="NZ_JAANOH010000001.1"/>
</dbReference>
<reference evidence="1 2" key="1">
    <citation type="submission" date="2020-03" db="EMBL/GenBank/DDBJ databases">
        <authorList>
            <person name="Pitt A."/>
            <person name="Hahn M.W."/>
        </authorList>
    </citation>
    <scope>NUCLEOTIDE SEQUENCE [LARGE SCALE GENOMIC DNA]</scope>
    <source>
        <strain evidence="1 2">5A-MARBSE</strain>
    </source>
</reference>
<gene>
    <name evidence="1" type="ORF">G9H61_04060</name>
</gene>
<name>A0ABT4JEA2_9BACT</name>
<organism evidence="1 2">
    <name type="scientific">Aquirufa ecclesiirivi</name>
    <dbReference type="NCBI Taxonomy" id="2715124"/>
    <lineage>
        <taxon>Bacteria</taxon>
        <taxon>Pseudomonadati</taxon>
        <taxon>Bacteroidota</taxon>
        <taxon>Cytophagia</taxon>
        <taxon>Cytophagales</taxon>
        <taxon>Flectobacillaceae</taxon>
        <taxon>Aquirufa</taxon>
    </lineage>
</organism>
<evidence type="ECO:0000313" key="2">
    <source>
        <dbReference type="Proteomes" id="UP001321186"/>
    </source>
</evidence>